<dbReference type="SUPFAM" id="SSF51735">
    <property type="entry name" value="NAD(P)-binding Rossmann-fold domains"/>
    <property type="match status" value="1"/>
</dbReference>
<keyword evidence="2 5" id="KW-0560">Oxidoreductase</keyword>
<dbReference type="Gene3D" id="3.40.50.720">
    <property type="entry name" value="NAD(P)-binding Rossmann-like Domain"/>
    <property type="match status" value="1"/>
</dbReference>
<dbReference type="Pfam" id="PF01408">
    <property type="entry name" value="GFO_IDH_MocA"/>
    <property type="match status" value="1"/>
</dbReference>
<keyword evidence="6" id="KW-1185">Reference proteome</keyword>
<dbReference type="PANTHER" id="PTHR42840:SF3">
    <property type="entry name" value="BINDING ROSSMANN FOLD OXIDOREDUCTASE, PUTATIVE (AFU_ORTHOLOGUE AFUA_2G10240)-RELATED"/>
    <property type="match status" value="1"/>
</dbReference>
<dbReference type="EC" id="1.1.1.18" evidence="5"/>
<comment type="similarity">
    <text evidence="1">Belongs to the Gfo/Idh/MocA family.</text>
</comment>
<dbReference type="Gene3D" id="3.30.360.10">
    <property type="entry name" value="Dihydrodipicolinate Reductase, domain 2"/>
    <property type="match status" value="1"/>
</dbReference>
<reference evidence="5 6" key="1">
    <citation type="submission" date="2022-11" db="EMBL/GenBank/DDBJ databases">
        <title>Spartinivicinus poritis sp. nov., isolated from scleractinian coral Porites lutea.</title>
        <authorList>
            <person name="Zhang G."/>
            <person name="Cai L."/>
            <person name="Wei Q."/>
        </authorList>
    </citation>
    <scope>NUCLEOTIDE SEQUENCE [LARGE SCALE GENOMIC DNA]</scope>
    <source>
        <strain evidence="5 6">A2-2</strain>
    </source>
</reference>
<evidence type="ECO:0000256" key="1">
    <source>
        <dbReference type="ARBA" id="ARBA00010928"/>
    </source>
</evidence>
<organism evidence="5 6">
    <name type="scientific">Spartinivicinus poritis</name>
    <dbReference type="NCBI Taxonomy" id="2994640"/>
    <lineage>
        <taxon>Bacteria</taxon>
        <taxon>Pseudomonadati</taxon>
        <taxon>Pseudomonadota</taxon>
        <taxon>Gammaproteobacteria</taxon>
        <taxon>Oceanospirillales</taxon>
        <taxon>Zooshikellaceae</taxon>
        <taxon>Spartinivicinus</taxon>
    </lineage>
</organism>
<dbReference type="PANTHER" id="PTHR42840">
    <property type="entry name" value="NAD(P)-BINDING ROSSMANN-FOLD SUPERFAMILY PROTEIN-RELATED"/>
    <property type="match status" value="1"/>
</dbReference>
<evidence type="ECO:0000313" key="6">
    <source>
        <dbReference type="Proteomes" id="UP001528823"/>
    </source>
</evidence>
<gene>
    <name evidence="5" type="primary">iolG</name>
    <name evidence="5" type="ORF">ORQ98_25635</name>
</gene>
<dbReference type="SUPFAM" id="SSF55347">
    <property type="entry name" value="Glyceraldehyde-3-phosphate dehydrogenase-like, C-terminal domain"/>
    <property type="match status" value="1"/>
</dbReference>
<evidence type="ECO:0000256" key="2">
    <source>
        <dbReference type="ARBA" id="ARBA00023002"/>
    </source>
</evidence>
<sequence length="329" mass="35779">MINLCLFGAGRIGSIHAANVSQHPDVHIKYIVDVNQTIANQMAEQYGATVTDVDKALEDTTVAGVIIASSTDTHADLMIRSARAGKTIFCEKPIDLNINRVKECLQVIEDAQVECALGFNRRFDPQFNQLHNQLNQGKIGELQMVSITSRDPAPPPAHILPATGGLFRDMMIHDLDMARWLLGEEPTKLFASASCLIDPAIGELGDVDTAMVVLKTASGKLCQISNSRQAVYGYDQRIEVFGSKGMLQANNNTATNLSFSGEQGVISEKPLYFFLERYADAYKAELDNFIATIRGTEKPLANQHDGLQALALADAALESATTGKQVILN</sequence>
<dbReference type="NCBIfam" id="TIGR04380">
    <property type="entry name" value="myo_inos_iolG"/>
    <property type="match status" value="1"/>
</dbReference>
<feature type="domain" description="Gfo/Idh/MocA-like oxidoreductase N-terminal" evidence="3">
    <location>
        <begin position="3"/>
        <end position="118"/>
    </location>
</feature>
<dbReference type="InterPro" id="IPR000683">
    <property type="entry name" value="Gfo/Idh/MocA-like_OxRdtase_N"/>
</dbReference>
<accession>A0ABT5UG74</accession>
<dbReference type="InterPro" id="IPR036291">
    <property type="entry name" value="NAD(P)-bd_dom_sf"/>
</dbReference>
<proteinExistence type="inferred from homology"/>
<dbReference type="Proteomes" id="UP001528823">
    <property type="component" value="Unassembled WGS sequence"/>
</dbReference>
<comment type="caution">
    <text evidence="5">The sequence shown here is derived from an EMBL/GenBank/DDBJ whole genome shotgun (WGS) entry which is preliminary data.</text>
</comment>
<dbReference type="GO" id="GO:0050112">
    <property type="term" value="F:inositol 2-dehydrogenase (NAD+) activity"/>
    <property type="evidence" value="ECO:0007669"/>
    <property type="project" value="UniProtKB-EC"/>
</dbReference>
<dbReference type="InterPro" id="IPR030827">
    <property type="entry name" value="Myo_inos_IolG"/>
</dbReference>
<dbReference type="InterPro" id="IPR004104">
    <property type="entry name" value="Gfo/Idh/MocA-like_OxRdtase_C"/>
</dbReference>
<evidence type="ECO:0000259" key="4">
    <source>
        <dbReference type="Pfam" id="PF02894"/>
    </source>
</evidence>
<name>A0ABT5UG74_9GAMM</name>
<dbReference type="RefSeq" id="WP_274691661.1">
    <property type="nucleotide sequence ID" value="NZ_JAPMOU010000060.1"/>
</dbReference>
<evidence type="ECO:0000259" key="3">
    <source>
        <dbReference type="Pfam" id="PF01408"/>
    </source>
</evidence>
<protein>
    <submittedName>
        <fullName evidence="5">Inositol 2-dehydrogenase</fullName>
        <ecNumber evidence="5">1.1.1.18</ecNumber>
    </submittedName>
</protein>
<dbReference type="EMBL" id="JAPMOU010000060">
    <property type="protein sequence ID" value="MDE1465353.1"/>
    <property type="molecule type" value="Genomic_DNA"/>
</dbReference>
<dbReference type="Pfam" id="PF02894">
    <property type="entry name" value="GFO_IDH_MocA_C"/>
    <property type="match status" value="1"/>
</dbReference>
<evidence type="ECO:0000313" key="5">
    <source>
        <dbReference type="EMBL" id="MDE1465353.1"/>
    </source>
</evidence>
<feature type="domain" description="Gfo/Idh/MocA-like oxidoreductase C-terminal" evidence="4">
    <location>
        <begin position="133"/>
        <end position="326"/>
    </location>
</feature>